<dbReference type="Gene3D" id="2.70.70.10">
    <property type="entry name" value="Glucose Permease (Domain IIA)"/>
    <property type="match status" value="1"/>
</dbReference>
<dbReference type="GO" id="GO:0004222">
    <property type="term" value="F:metalloendopeptidase activity"/>
    <property type="evidence" value="ECO:0007669"/>
    <property type="project" value="TreeGrafter"/>
</dbReference>
<sequence length="285" mass="32160">MVKKNKTFRINKLLESFHLVVVNEKTLKKRKIFSASRLKIILVSLFGFSVILSAVFLIIYFTPLKEYFRGYASTELRITSLNNAIKLDSLETLYSIQNNYISSLKNLLSGKIDFEDLSKDSLLEAYSANDLDFVNINAEDSILRAIVEEEDKYNLTNINVEQLSAVLFNPADGGISSEFSLQEKHFGVDITLPENSAVYSVSEGRVLFAEWTSETGFVIIIEHLNGLTSVYKHNSSLSKTQGEYVRRGEVIGFSGNTGELTSGPHLHFELWFEGDPVDPLDFIEF</sequence>
<organism evidence="4">
    <name type="scientific">marine metagenome</name>
    <dbReference type="NCBI Taxonomy" id="408172"/>
    <lineage>
        <taxon>unclassified sequences</taxon>
        <taxon>metagenomes</taxon>
        <taxon>ecological metagenomes</taxon>
    </lineage>
</organism>
<reference evidence="4" key="1">
    <citation type="submission" date="2018-05" db="EMBL/GenBank/DDBJ databases">
        <authorList>
            <person name="Lanie J.A."/>
            <person name="Ng W.-L."/>
            <person name="Kazmierczak K.M."/>
            <person name="Andrzejewski T.M."/>
            <person name="Davidsen T.M."/>
            <person name="Wayne K.J."/>
            <person name="Tettelin H."/>
            <person name="Glass J.I."/>
            <person name="Rusch D."/>
            <person name="Podicherti R."/>
            <person name="Tsui H.-C.T."/>
            <person name="Winkler M.E."/>
        </authorList>
    </citation>
    <scope>NUCLEOTIDE SEQUENCE</scope>
</reference>
<dbReference type="Pfam" id="PF01551">
    <property type="entry name" value="Peptidase_M23"/>
    <property type="match status" value="1"/>
</dbReference>
<feature type="domain" description="M23ase beta-sheet core" evidence="3">
    <location>
        <begin position="184"/>
        <end position="279"/>
    </location>
</feature>
<dbReference type="EMBL" id="UINC01001213">
    <property type="protein sequence ID" value="SUZ74506.1"/>
    <property type="molecule type" value="Genomic_DNA"/>
</dbReference>
<dbReference type="SUPFAM" id="SSF51261">
    <property type="entry name" value="Duplicated hybrid motif"/>
    <property type="match status" value="1"/>
</dbReference>
<keyword evidence="2" id="KW-0812">Transmembrane</keyword>
<feature type="transmembrane region" description="Helical" evidence="2">
    <location>
        <begin position="38"/>
        <end position="61"/>
    </location>
</feature>
<accession>A0A381Q581</accession>
<evidence type="ECO:0000259" key="3">
    <source>
        <dbReference type="Pfam" id="PF01551"/>
    </source>
</evidence>
<evidence type="ECO:0000313" key="4">
    <source>
        <dbReference type="EMBL" id="SUZ74506.1"/>
    </source>
</evidence>
<dbReference type="CDD" id="cd12797">
    <property type="entry name" value="M23_peptidase"/>
    <property type="match status" value="1"/>
</dbReference>
<dbReference type="PANTHER" id="PTHR21666">
    <property type="entry name" value="PEPTIDASE-RELATED"/>
    <property type="match status" value="1"/>
</dbReference>
<dbReference type="AlphaFoldDB" id="A0A381Q581"/>
<dbReference type="InterPro" id="IPR050570">
    <property type="entry name" value="Cell_wall_metabolism_enzyme"/>
</dbReference>
<proteinExistence type="predicted"/>
<protein>
    <recommendedName>
        <fullName evidence="3">M23ase beta-sheet core domain-containing protein</fullName>
    </recommendedName>
</protein>
<dbReference type="InterPro" id="IPR016047">
    <property type="entry name" value="M23ase_b-sheet_dom"/>
</dbReference>
<evidence type="ECO:0000256" key="1">
    <source>
        <dbReference type="ARBA" id="ARBA00022729"/>
    </source>
</evidence>
<keyword evidence="2" id="KW-0472">Membrane</keyword>
<name>A0A381Q581_9ZZZZ</name>
<gene>
    <name evidence="4" type="ORF">METZ01_LOCUS27360</name>
</gene>
<dbReference type="InterPro" id="IPR011055">
    <property type="entry name" value="Dup_hybrid_motif"/>
</dbReference>
<dbReference type="PANTHER" id="PTHR21666:SF289">
    <property type="entry name" value="L-ALA--D-GLU ENDOPEPTIDASE"/>
    <property type="match status" value="1"/>
</dbReference>
<keyword evidence="2" id="KW-1133">Transmembrane helix</keyword>
<evidence type="ECO:0000256" key="2">
    <source>
        <dbReference type="SAM" id="Phobius"/>
    </source>
</evidence>
<keyword evidence="1" id="KW-0732">Signal</keyword>